<accession>A0A9D2C8W4</accession>
<dbReference type="PANTHER" id="PTHR43744:SF6">
    <property type="entry name" value="ABC TRANSPORTER PERMEASE PROTEIN YESQ-RELATED"/>
    <property type="match status" value="1"/>
</dbReference>
<dbReference type="EMBL" id="DXDC01000007">
    <property type="protein sequence ID" value="HIY64715.1"/>
    <property type="molecule type" value="Genomic_DNA"/>
</dbReference>
<feature type="transmembrane region" description="Helical" evidence="7">
    <location>
        <begin position="171"/>
        <end position="193"/>
    </location>
</feature>
<feature type="transmembrane region" description="Helical" evidence="7">
    <location>
        <begin position="214"/>
        <end position="237"/>
    </location>
</feature>
<comment type="subcellular location">
    <subcellularLocation>
        <location evidence="1 7">Cell membrane</location>
        <topology evidence="1 7">Multi-pass membrane protein</topology>
    </subcellularLocation>
</comment>
<gene>
    <name evidence="10" type="ORF">H9830_00380</name>
</gene>
<evidence type="ECO:0000259" key="9">
    <source>
        <dbReference type="PROSITE" id="PS50928"/>
    </source>
</evidence>
<dbReference type="CDD" id="cd06261">
    <property type="entry name" value="TM_PBP2"/>
    <property type="match status" value="1"/>
</dbReference>
<evidence type="ECO:0000256" key="1">
    <source>
        <dbReference type="ARBA" id="ARBA00004651"/>
    </source>
</evidence>
<dbReference type="Proteomes" id="UP000824005">
    <property type="component" value="Unassembled WGS sequence"/>
</dbReference>
<dbReference type="GO" id="GO:0005886">
    <property type="term" value="C:plasma membrane"/>
    <property type="evidence" value="ECO:0007669"/>
    <property type="project" value="UniProtKB-SubCell"/>
</dbReference>
<feature type="transmembrane region" description="Helical" evidence="7">
    <location>
        <begin position="101"/>
        <end position="125"/>
    </location>
</feature>
<dbReference type="PROSITE" id="PS50928">
    <property type="entry name" value="ABC_TM1"/>
    <property type="match status" value="1"/>
</dbReference>
<keyword evidence="4 7" id="KW-0812">Transmembrane</keyword>
<sequence>MMTNLKTHEPRTDSRRERVTSTRDRPEMIRRRRRRALSRAFAHVGVIVVGLLMIYPLLWMVASSFKPQELIFSEPGLLPTEFTLDNFVSGWDAIGVPFGAFFLNSFLVAACAVVGNLFSCCFAAYAFARLEFRGKKILFASMLGTIMLPFHVVLVPQYIMFQSIDWTNTYLPLVVPKFLAVDAFFIFLMIQFIRGLPRELDDAATVDGCGPIAVFWRIILPLMRPAMAVAAVFTFIWTWNDFLTPLLYITDRNLFTVPIALNAFMDSTGASQWGPMFAMSVLSLLPLFVVFLLAQKQLLKGIATTGLK</sequence>
<feature type="region of interest" description="Disordered" evidence="8">
    <location>
        <begin position="1"/>
        <end position="25"/>
    </location>
</feature>
<evidence type="ECO:0000256" key="8">
    <source>
        <dbReference type="SAM" id="MobiDB-lite"/>
    </source>
</evidence>
<feature type="domain" description="ABC transmembrane type-1" evidence="9">
    <location>
        <begin position="102"/>
        <end position="294"/>
    </location>
</feature>
<dbReference type="InterPro" id="IPR035906">
    <property type="entry name" value="MetI-like_sf"/>
</dbReference>
<evidence type="ECO:0000313" key="11">
    <source>
        <dbReference type="Proteomes" id="UP000824005"/>
    </source>
</evidence>
<evidence type="ECO:0000256" key="2">
    <source>
        <dbReference type="ARBA" id="ARBA00022448"/>
    </source>
</evidence>
<comment type="caution">
    <text evidence="10">The sequence shown here is derived from an EMBL/GenBank/DDBJ whole genome shotgun (WGS) entry which is preliminary data.</text>
</comment>
<dbReference type="SUPFAM" id="SSF161098">
    <property type="entry name" value="MetI-like"/>
    <property type="match status" value="1"/>
</dbReference>
<feature type="transmembrane region" description="Helical" evidence="7">
    <location>
        <begin position="40"/>
        <end position="62"/>
    </location>
</feature>
<protein>
    <submittedName>
        <fullName evidence="10">Carbohydrate ABC transporter permease</fullName>
    </submittedName>
</protein>
<comment type="similarity">
    <text evidence="7">Belongs to the binding-protein-dependent transport system permease family.</text>
</comment>
<dbReference type="GO" id="GO:0055085">
    <property type="term" value="P:transmembrane transport"/>
    <property type="evidence" value="ECO:0007669"/>
    <property type="project" value="InterPro"/>
</dbReference>
<proteinExistence type="inferred from homology"/>
<evidence type="ECO:0000256" key="5">
    <source>
        <dbReference type="ARBA" id="ARBA00022989"/>
    </source>
</evidence>
<dbReference type="Gene3D" id="1.10.3720.10">
    <property type="entry name" value="MetI-like"/>
    <property type="match status" value="1"/>
</dbReference>
<evidence type="ECO:0000256" key="7">
    <source>
        <dbReference type="RuleBase" id="RU363032"/>
    </source>
</evidence>
<evidence type="ECO:0000256" key="4">
    <source>
        <dbReference type="ARBA" id="ARBA00022692"/>
    </source>
</evidence>
<feature type="transmembrane region" description="Helical" evidence="7">
    <location>
        <begin position="137"/>
        <end position="159"/>
    </location>
</feature>
<keyword evidence="5 7" id="KW-1133">Transmembrane helix</keyword>
<keyword evidence="6 7" id="KW-0472">Membrane</keyword>
<name>A0A9D2C8W4_9MICO</name>
<feature type="transmembrane region" description="Helical" evidence="7">
    <location>
        <begin position="273"/>
        <end position="294"/>
    </location>
</feature>
<dbReference type="PANTHER" id="PTHR43744">
    <property type="entry name" value="ABC TRANSPORTER PERMEASE PROTEIN MG189-RELATED-RELATED"/>
    <property type="match status" value="1"/>
</dbReference>
<keyword evidence="2 7" id="KW-0813">Transport</keyword>
<dbReference type="Pfam" id="PF00528">
    <property type="entry name" value="BPD_transp_1"/>
    <property type="match status" value="1"/>
</dbReference>
<evidence type="ECO:0000256" key="6">
    <source>
        <dbReference type="ARBA" id="ARBA00023136"/>
    </source>
</evidence>
<reference evidence="10" key="2">
    <citation type="submission" date="2021-04" db="EMBL/GenBank/DDBJ databases">
        <authorList>
            <person name="Gilroy R."/>
        </authorList>
    </citation>
    <scope>NUCLEOTIDE SEQUENCE</scope>
    <source>
        <strain evidence="10">ChiGjej1B1-98</strain>
    </source>
</reference>
<organism evidence="10 11">
    <name type="scientific">Candidatus Agrococcus pullicola</name>
    <dbReference type="NCBI Taxonomy" id="2838429"/>
    <lineage>
        <taxon>Bacteria</taxon>
        <taxon>Bacillati</taxon>
        <taxon>Actinomycetota</taxon>
        <taxon>Actinomycetes</taxon>
        <taxon>Micrococcales</taxon>
        <taxon>Microbacteriaceae</taxon>
        <taxon>Agrococcus</taxon>
    </lineage>
</organism>
<reference evidence="10" key="1">
    <citation type="journal article" date="2021" name="PeerJ">
        <title>Extensive microbial diversity within the chicken gut microbiome revealed by metagenomics and culture.</title>
        <authorList>
            <person name="Gilroy R."/>
            <person name="Ravi A."/>
            <person name="Getino M."/>
            <person name="Pursley I."/>
            <person name="Horton D.L."/>
            <person name="Alikhan N.F."/>
            <person name="Baker D."/>
            <person name="Gharbi K."/>
            <person name="Hall N."/>
            <person name="Watson M."/>
            <person name="Adriaenssens E.M."/>
            <person name="Foster-Nyarko E."/>
            <person name="Jarju S."/>
            <person name="Secka A."/>
            <person name="Antonio M."/>
            <person name="Oren A."/>
            <person name="Chaudhuri R.R."/>
            <person name="La Ragione R."/>
            <person name="Hildebrand F."/>
            <person name="Pallen M.J."/>
        </authorList>
    </citation>
    <scope>NUCLEOTIDE SEQUENCE</scope>
    <source>
        <strain evidence="10">ChiGjej1B1-98</strain>
    </source>
</reference>
<dbReference type="InterPro" id="IPR000515">
    <property type="entry name" value="MetI-like"/>
</dbReference>
<evidence type="ECO:0000256" key="3">
    <source>
        <dbReference type="ARBA" id="ARBA00022475"/>
    </source>
</evidence>
<keyword evidence="3" id="KW-1003">Cell membrane</keyword>
<evidence type="ECO:0000313" key="10">
    <source>
        <dbReference type="EMBL" id="HIY64715.1"/>
    </source>
</evidence>
<dbReference type="AlphaFoldDB" id="A0A9D2C8W4"/>